<dbReference type="Proteomes" id="UP000503011">
    <property type="component" value="Chromosome"/>
</dbReference>
<name>A0A6F8Z075_9ACTN</name>
<dbReference type="AlphaFoldDB" id="A0A6F8Z075"/>
<evidence type="ECO:0000259" key="1">
    <source>
        <dbReference type="PROSITE" id="PS50075"/>
    </source>
</evidence>
<keyword evidence="3" id="KW-1185">Reference proteome</keyword>
<dbReference type="EMBL" id="AP022871">
    <property type="protein sequence ID" value="BCB91787.1"/>
    <property type="molecule type" value="Genomic_DNA"/>
</dbReference>
<dbReference type="SUPFAM" id="SSF47336">
    <property type="entry name" value="ACP-like"/>
    <property type="match status" value="1"/>
</dbReference>
<dbReference type="Gene3D" id="1.10.1200.10">
    <property type="entry name" value="ACP-like"/>
    <property type="match status" value="1"/>
</dbReference>
<dbReference type="Pfam" id="PF00550">
    <property type="entry name" value="PP-binding"/>
    <property type="match status" value="1"/>
</dbReference>
<reference evidence="2 3" key="2">
    <citation type="submission" date="2020-03" db="EMBL/GenBank/DDBJ databases">
        <authorList>
            <person name="Ichikawa N."/>
            <person name="Kimura A."/>
            <person name="Kitahashi Y."/>
            <person name="Uohara A."/>
        </authorList>
    </citation>
    <scope>NUCLEOTIDE SEQUENCE [LARGE SCALE GENOMIC DNA]</scope>
    <source>
        <strain evidence="2 3">NBRC 105367</strain>
    </source>
</reference>
<evidence type="ECO:0000313" key="3">
    <source>
        <dbReference type="Proteomes" id="UP000503011"/>
    </source>
</evidence>
<feature type="domain" description="Carrier" evidence="1">
    <location>
        <begin position="1"/>
        <end position="79"/>
    </location>
</feature>
<reference evidence="2 3" key="1">
    <citation type="submission" date="2020-03" db="EMBL/GenBank/DDBJ databases">
        <title>Whole genome shotgun sequence of Phytohabitans suffuscus NBRC 105367.</title>
        <authorList>
            <person name="Komaki H."/>
            <person name="Tamura T."/>
        </authorList>
    </citation>
    <scope>NUCLEOTIDE SEQUENCE [LARGE SCALE GENOMIC DNA]</scope>
    <source>
        <strain evidence="2 3">NBRC 105367</strain>
    </source>
</reference>
<sequence length="82" mass="8656">MSTQTQTLTDQLLKMMTVQYGAPEDITAGTSFDALDLDSLVIVEVAVALTGRYGVDVTEEELHEAGDIAGTVALLEAKGVRA</sequence>
<dbReference type="InterPro" id="IPR009081">
    <property type="entry name" value="PP-bd_ACP"/>
</dbReference>
<dbReference type="KEGG" id="psuu:Psuf_091000"/>
<dbReference type="PROSITE" id="PS50075">
    <property type="entry name" value="CARRIER"/>
    <property type="match status" value="1"/>
</dbReference>
<gene>
    <name evidence="2" type="ORF">Psuf_091000</name>
</gene>
<organism evidence="2 3">
    <name type="scientific">Phytohabitans suffuscus</name>
    <dbReference type="NCBI Taxonomy" id="624315"/>
    <lineage>
        <taxon>Bacteria</taxon>
        <taxon>Bacillati</taxon>
        <taxon>Actinomycetota</taxon>
        <taxon>Actinomycetes</taxon>
        <taxon>Micromonosporales</taxon>
        <taxon>Micromonosporaceae</taxon>
    </lineage>
</organism>
<accession>A0A6F8Z075</accession>
<dbReference type="RefSeq" id="WP_173165182.1">
    <property type="nucleotide sequence ID" value="NZ_AP022871.1"/>
</dbReference>
<proteinExistence type="predicted"/>
<dbReference type="InterPro" id="IPR036736">
    <property type="entry name" value="ACP-like_sf"/>
</dbReference>
<protein>
    <recommendedName>
        <fullName evidence="1">Carrier domain-containing protein</fullName>
    </recommendedName>
</protein>
<evidence type="ECO:0000313" key="2">
    <source>
        <dbReference type="EMBL" id="BCB91787.1"/>
    </source>
</evidence>